<dbReference type="RefSeq" id="WP_133233987.1">
    <property type="nucleotide sequence ID" value="NZ_SMRT01000016.1"/>
</dbReference>
<protein>
    <submittedName>
        <fullName evidence="10">NADH-quinone oxidoreductase subunit L</fullName>
    </submittedName>
</protein>
<keyword evidence="4 7" id="KW-1133">Transmembrane helix</keyword>
<feature type="transmembrane region" description="Helical" evidence="7">
    <location>
        <begin position="175"/>
        <end position="195"/>
    </location>
</feature>
<evidence type="ECO:0000259" key="9">
    <source>
        <dbReference type="Pfam" id="PF00662"/>
    </source>
</evidence>
<dbReference type="AlphaFoldDB" id="A0A4R5KE89"/>
<keyword evidence="5 7" id="KW-0472">Membrane</keyword>
<comment type="subcellular location">
    <subcellularLocation>
        <location evidence="1">Cell membrane</location>
        <topology evidence="1">Multi-pass membrane protein</topology>
    </subcellularLocation>
    <subcellularLocation>
        <location evidence="6">Membrane</location>
        <topology evidence="6">Multi-pass membrane protein</topology>
    </subcellularLocation>
</comment>
<evidence type="ECO:0000256" key="2">
    <source>
        <dbReference type="ARBA" id="ARBA00008483"/>
    </source>
</evidence>
<proteinExistence type="inferred from homology"/>
<evidence type="ECO:0000313" key="11">
    <source>
        <dbReference type="Proteomes" id="UP000295636"/>
    </source>
</evidence>
<dbReference type="InterPro" id="IPR003945">
    <property type="entry name" value="NU5C-like"/>
</dbReference>
<keyword evidence="3 6" id="KW-0812">Transmembrane</keyword>
<dbReference type="InterPro" id="IPR018393">
    <property type="entry name" value="NADHpl_OxRdtase_5_subgr"/>
</dbReference>
<keyword evidence="11" id="KW-1185">Reference proteome</keyword>
<evidence type="ECO:0000313" key="10">
    <source>
        <dbReference type="EMBL" id="TDF93536.1"/>
    </source>
</evidence>
<organism evidence="10 11">
    <name type="scientific">Paenibacillus piri</name>
    <dbReference type="NCBI Taxonomy" id="2547395"/>
    <lineage>
        <taxon>Bacteria</taxon>
        <taxon>Bacillati</taxon>
        <taxon>Bacillota</taxon>
        <taxon>Bacilli</taxon>
        <taxon>Bacillales</taxon>
        <taxon>Paenibacillaceae</taxon>
        <taxon>Paenibacillus</taxon>
    </lineage>
</organism>
<sequence length="627" mass="68315">MISAYSQYAWLIPLFPLLSFLILTAMGRQLKEAGSYISIIAMFASFIVAMLIFIERLGGQIEDYTWNKLTWLKMGTATLNLGFEITNLNALMLVIVTLVSLLVNLYSKGYMHGDERINVFFAYIALFTFSMLGLVISENLVQLYIFWELVGVCSFLLVGFWYFKPEARAAAKKAFIVTRVGDVGLLIAILLLFWAMPNHAMDFSSIHNAFTTGKISGGLATLIAILIFVGAVGKSGQFPLHTWLPDAMEGPTPISALIHAATMVAAGVYLVARTFDVFQASPTALTVVACIGGFTAIFAATIGTAQNDIKRILAYSTVSQLGYMMMALGIGTTVAYTAGIFHLFTHAFFKALLFLGAGSVIHAVHTQDIHEMGGVGSKMKVTAWTFGIGALALSGIPPLSGFWSKDAILAEAFTHNQLLFWVGLIAAFFTAFYMSRLFFLVFLGKPRNDAHAHESPPTMTIPLVVLAVLAVLAGFVFTPFSPWLGTWLTGQEAEEHANAVVMILSTLAGVLGIGLGYLIYVKKSISNDVVSARAPWLYRLLNRKYYIDEIYEAVIVKSLKGLGLLLQWFDDYIVDGVVRLATYSVVGIGRLGSRLQNGQVQTYGLATLLGLLILALALAGRRFINAG</sequence>
<dbReference type="InterPro" id="IPR001750">
    <property type="entry name" value="ND/Mrp_TM"/>
</dbReference>
<evidence type="ECO:0000256" key="7">
    <source>
        <dbReference type="SAM" id="Phobius"/>
    </source>
</evidence>
<dbReference type="PANTHER" id="PTHR42829">
    <property type="entry name" value="NADH-UBIQUINONE OXIDOREDUCTASE CHAIN 5"/>
    <property type="match status" value="1"/>
</dbReference>
<dbReference type="PANTHER" id="PTHR42829:SF2">
    <property type="entry name" value="NADH-UBIQUINONE OXIDOREDUCTASE CHAIN 5"/>
    <property type="match status" value="1"/>
</dbReference>
<comment type="similarity">
    <text evidence="2">Belongs to the CPA3 antiporters (TC 2.A.63) subunit A family.</text>
</comment>
<feature type="transmembrane region" description="Helical" evidence="7">
    <location>
        <begin position="254"/>
        <end position="272"/>
    </location>
</feature>
<feature type="transmembrane region" description="Helical" evidence="7">
    <location>
        <begin position="381"/>
        <end position="399"/>
    </location>
</feature>
<dbReference type="NCBIfam" id="NF005141">
    <property type="entry name" value="PRK06590.1"/>
    <property type="match status" value="1"/>
</dbReference>
<dbReference type="GO" id="GO:0008137">
    <property type="term" value="F:NADH dehydrogenase (ubiquinone) activity"/>
    <property type="evidence" value="ECO:0007669"/>
    <property type="project" value="InterPro"/>
</dbReference>
<gene>
    <name evidence="10" type="primary">nuoL</name>
    <name evidence="10" type="ORF">E1757_26785</name>
</gene>
<dbReference type="Proteomes" id="UP000295636">
    <property type="component" value="Unassembled WGS sequence"/>
</dbReference>
<accession>A0A4R5KE89</accession>
<dbReference type="Pfam" id="PF00361">
    <property type="entry name" value="Proton_antipo_M"/>
    <property type="match status" value="1"/>
</dbReference>
<evidence type="ECO:0000256" key="5">
    <source>
        <dbReference type="ARBA" id="ARBA00023136"/>
    </source>
</evidence>
<dbReference type="NCBIfam" id="TIGR01974">
    <property type="entry name" value="NDH_I_L"/>
    <property type="match status" value="1"/>
</dbReference>
<dbReference type="GO" id="GO:0003954">
    <property type="term" value="F:NADH dehydrogenase activity"/>
    <property type="evidence" value="ECO:0007669"/>
    <property type="project" value="TreeGrafter"/>
</dbReference>
<feature type="transmembrane region" description="Helical" evidence="7">
    <location>
        <begin position="119"/>
        <end position="137"/>
    </location>
</feature>
<dbReference type="InterPro" id="IPR001516">
    <property type="entry name" value="Proton_antipo_N"/>
</dbReference>
<evidence type="ECO:0000256" key="6">
    <source>
        <dbReference type="RuleBase" id="RU000320"/>
    </source>
</evidence>
<feature type="transmembrane region" description="Helical" evidence="7">
    <location>
        <begin position="463"/>
        <end position="485"/>
    </location>
</feature>
<dbReference type="GO" id="GO:0042773">
    <property type="term" value="P:ATP synthesis coupled electron transport"/>
    <property type="evidence" value="ECO:0007669"/>
    <property type="project" value="InterPro"/>
</dbReference>
<feature type="domain" description="NADH:quinone oxidoreductase/Mrp antiporter transmembrane" evidence="8">
    <location>
        <begin position="137"/>
        <end position="430"/>
    </location>
</feature>
<evidence type="ECO:0000256" key="1">
    <source>
        <dbReference type="ARBA" id="ARBA00004651"/>
    </source>
</evidence>
<feature type="transmembrane region" description="Helical" evidence="7">
    <location>
        <begin position="312"/>
        <end position="334"/>
    </location>
</feature>
<evidence type="ECO:0000259" key="8">
    <source>
        <dbReference type="Pfam" id="PF00361"/>
    </source>
</evidence>
<dbReference type="PRINTS" id="PR01434">
    <property type="entry name" value="NADHDHGNASE5"/>
</dbReference>
<feature type="transmembrane region" description="Helical" evidence="7">
    <location>
        <begin position="88"/>
        <end position="107"/>
    </location>
</feature>
<feature type="transmembrane region" description="Helical" evidence="7">
    <location>
        <begin position="215"/>
        <end position="233"/>
    </location>
</feature>
<feature type="transmembrane region" description="Helical" evidence="7">
    <location>
        <begin position="284"/>
        <end position="305"/>
    </location>
</feature>
<evidence type="ECO:0000256" key="3">
    <source>
        <dbReference type="ARBA" id="ARBA00022692"/>
    </source>
</evidence>
<dbReference type="OrthoDB" id="9807568at2"/>
<feature type="transmembrane region" description="Helical" evidence="7">
    <location>
        <begin position="340"/>
        <end position="361"/>
    </location>
</feature>
<feature type="transmembrane region" description="Helical" evidence="7">
    <location>
        <begin position="497"/>
        <end position="520"/>
    </location>
</feature>
<dbReference type="GO" id="GO:0015990">
    <property type="term" value="P:electron transport coupled proton transport"/>
    <property type="evidence" value="ECO:0007669"/>
    <property type="project" value="TreeGrafter"/>
</dbReference>
<feature type="domain" description="NADH-Ubiquinone oxidoreductase (complex I) chain 5 N-terminal" evidence="9">
    <location>
        <begin position="71"/>
        <end position="121"/>
    </location>
</feature>
<reference evidence="10 11" key="1">
    <citation type="submission" date="2019-03" db="EMBL/GenBank/DDBJ databases">
        <title>This is whole genome sequence of Paenibacillus sp MS74 strain.</title>
        <authorList>
            <person name="Trinh H.N."/>
        </authorList>
    </citation>
    <scope>NUCLEOTIDE SEQUENCE [LARGE SCALE GENOMIC DNA]</scope>
    <source>
        <strain evidence="10 11">MS74</strain>
    </source>
</reference>
<comment type="caution">
    <text evidence="10">The sequence shown here is derived from an EMBL/GenBank/DDBJ whole genome shotgun (WGS) entry which is preliminary data.</text>
</comment>
<feature type="transmembrane region" description="Helical" evidence="7">
    <location>
        <begin position="603"/>
        <end position="624"/>
    </location>
</feature>
<feature type="transmembrane region" description="Helical" evidence="7">
    <location>
        <begin position="143"/>
        <end position="163"/>
    </location>
</feature>
<dbReference type="EMBL" id="SMRT01000016">
    <property type="protein sequence ID" value="TDF93536.1"/>
    <property type="molecule type" value="Genomic_DNA"/>
</dbReference>
<dbReference type="Pfam" id="PF00662">
    <property type="entry name" value="Proton_antipo_N"/>
    <property type="match status" value="1"/>
</dbReference>
<name>A0A4R5KE89_9BACL</name>
<dbReference type="GO" id="GO:0005886">
    <property type="term" value="C:plasma membrane"/>
    <property type="evidence" value="ECO:0007669"/>
    <property type="project" value="UniProtKB-SubCell"/>
</dbReference>
<dbReference type="Gene3D" id="1.20.5.2700">
    <property type="match status" value="1"/>
</dbReference>
<feature type="transmembrane region" description="Helical" evidence="7">
    <location>
        <begin position="6"/>
        <end position="26"/>
    </location>
</feature>
<dbReference type="PRINTS" id="PR01435">
    <property type="entry name" value="NPOXDRDTASE5"/>
</dbReference>
<feature type="transmembrane region" description="Helical" evidence="7">
    <location>
        <begin position="33"/>
        <end position="54"/>
    </location>
</feature>
<evidence type="ECO:0000256" key="4">
    <source>
        <dbReference type="ARBA" id="ARBA00022989"/>
    </source>
</evidence>
<feature type="transmembrane region" description="Helical" evidence="7">
    <location>
        <begin position="419"/>
        <end position="443"/>
    </location>
</feature>